<feature type="chain" id="PRO_5013368714" description="Chalcone isomerase domain-containing protein" evidence="1">
    <location>
        <begin position="23"/>
        <end position="175"/>
    </location>
</feature>
<sequence length="175" mass="19655">MPKILPLALATLMALPALPAWAEKGMNVISSAVPQAAARGEVTMRWYGFPLYDATLFTPAGAQFDWQNPVALRLIYARTIKQDAFLTATMAELERIEGKRADHPQIARKLEPCYRNASAGDHFIAQSISANQVTLWFNGIKTCDLRHTQIRERFLGIWLSDQSRSARLSKRLRGE</sequence>
<evidence type="ECO:0000313" key="4">
    <source>
        <dbReference type="Proteomes" id="UP000193077"/>
    </source>
</evidence>
<dbReference type="InterPro" id="IPR016087">
    <property type="entry name" value="Chalcone_isomerase"/>
</dbReference>
<name>A0A1Y5T5Y8_9RHOB</name>
<accession>A0A1Y5T5Y8</accession>
<dbReference type="AlphaFoldDB" id="A0A1Y5T5Y8"/>
<feature type="domain" description="Chalcone isomerase" evidence="2">
    <location>
        <begin position="36"/>
        <end position="172"/>
    </location>
</feature>
<evidence type="ECO:0000313" key="3">
    <source>
        <dbReference type="EMBL" id="SLN56679.1"/>
    </source>
</evidence>
<evidence type="ECO:0000259" key="2">
    <source>
        <dbReference type="Pfam" id="PF16036"/>
    </source>
</evidence>
<keyword evidence="1" id="KW-0732">Signal</keyword>
<organism evidence="3 4">
    <name type="scientific">Falsiruegeria litorea R37</name>
    <dbReference type="NCBI Taxonomy" id="1200284"/>
    <lineage>
        <taxon>Bacteria</taxon>
        <taxon>Pseudomonadati</taxon>
        <taxon>Pseudomonadota</taxon>
        <taxon>Alphaproteobacteria</taxon>
        <taxon>Rhodobacterales</taxon>
        <taxon>Roseobacteraceae</taxon>
        <taxon>Falsiruegeria</taxon>
    </lineage>
</organism>
<proteinExistence type="predicted"/>
<dbReference type="Proteomes" id="UP000193077">
    <property type="component" value="Unassembled WGS sequence"/>
</dbReference>
<gene>
    <name evidence="3" type="ORF">TRL7639_03046</name>
</gene>
<protein>
    <recommendedName>
        <fullName evidence="2">Chalcone isomerase domain-containing protein</fullName>
    </recommendedName>
</protein>
<dbReference type="OrthoDB" id="8527419at2"/>
<dbReference type="EMBL" id="FWFO01000002">
    <property type="protein sequence ID" value="SLN56679.1"/>
    <property type="molecule type" value="Genomic_DNA"/>
</dbReference>
<reference evidence="3 4" key="1">
    <citation type="submission" date="2017-03" db="EMBL/GenBank/DDBJ databases">
        <authorList>
            <person name="Afonso C.L."/>
            <person name="Miller P.J."/>
            <person name="Scott M.A."/>
            <person name="Spackman E."/>
            <person name="Goraichik I."/>
            <person name="Dimitrov K.M."/>
            <person name="Suarez D.L."/>
            <person name="Swayne D.E."/>
        </authorList>
    </citation>
    <scope>NUCLEOTIDE SEQUENCE [LARGE SCALE GENOMIC DNA]</scope>
    <source>
        <strain evidence="3 4">CECT 7639</strain>
    </source>
</reference>
<feature type="signal peptide" evidence="1">
    <location>
        <begin position="1"/>
        <end position="22"/>
    </location>
</feature>
<dbReference type="Pfam" id="PF16036">
    <property type="entry name" value="Chalcone_3"/>
    <property type="match status" value="1"/>
</dbReference>
<dbReference type="RefSeq" id="WP_110647153.1">
    <property type="nucleotide sequence ID" value="NZ_FWFO01000002.1"/>
</dbReference>
<keyword evidence="4" id="KW-1185">Reference proteome</keyword>
<evidence type="ECO:0000256" key="1">
    <source>
        <dbReference type="SAM" id="SignalP"/>
    </source>
</evidence>